<dbReference type="EMBL" id="ACGP01000189">
    <property type="protein sequence ID" value="EEI23517.1"/>
    <property type="molecule type" value="Genomic_DNA"/>
</dbReference>
<dbReference type="AlphaFoldDB" id="C0XMG9"/>
<name>C0XMG9_LENH9</name>
<keyword evidence="3" id="KW-1185">Reference proteome</keyword>
<dbReference type="InterPro" id="IPR001959">
    <property type="entry name" value="Transposase"/>
</dbReference>
<evidence type="ECO:0000313" key="2">
    <source>
        <dbReference type="EMBL" id="EEI23517.1"/>
    </source>
</evidence>
<reference evidence="2 3" key="1">
    <citation type="submission" date="2009-01" db="EMBL/GenBank/DDBJ databases">
        <authorList>
            <person name="Qin X."/>
            <person name="Bachman B."/>
            <person name="Battles P."/>
            <person name="Bell A."/>
            <person name="Bess C."/>
            <person name="Bickham C."/>
            <person name="Chaboub L."/>
            <person name="Chen D."/>
            <person name="Coyle M."/>
            <person name="Deiros D.R."/>
            <person name="Dinh H."/>
            <person name="Forbes L."/>
            <person name="Fowler G."/>
            <person name="Francisco L."/>
            <person name="Fu Q."/>
            <person name="Gubbala S."/>
            <person name="Hale W."/>
            <person name="Han Y."/>
            <person name="Hemphill L."/>
            <person name="Highlander S.K."/>
            <person name="Hirani K."/>
            <person name="Hogues M."/>
            <person name="Jackson L."/>
            <person name="Jakkamsetti A."/>
            <person name="Javaid M."/>
            <person name="Jiang H."/>
            <person name="Korchina V."/>
            <person name="Kovar C."/>
            <person name="Lara F."/>
            <person name="Lee S."/>
            <person name="Mata R."/>
            <person name="Mathew T."/>
            <person name="Moen C."/>
            <person name="Morales K."/>
            <person name="Munidasa M."/>
            <person name="Nazareth L."/>
            <person name="Ngo R."/>
            <person name="Nguyen L."/>
            <person name="Okwuonu G."/>
            <person name="Ongeri F."/>
            <person name="Patil S."/>
            <person name="Petrosino J."/>
            <person name="Pham C."/>
            <person name="Pham P."/>
            <person name="Pu L.-L."/>
            <person name="Puazo M."/>
            <person name="Raj R."/>
            <person name="Reid J."/>
            <person name="Rouhana J."/>
            <person name="Saada N."/>
            <person name="Shang Y."/>
            <person name="Simmons D."/>
            <person name="Thornton R."/>
            <person name="Warren J."/>
            <person name="Weissenberger G."/>
            <person name="Zhang J."/>
            <person name="Zhang L."/>
            <person name="Zhou C."/>
            <person name="Zhu D."/>
            <person name="Muzny D."/>
            <person name="Worley K."/>
            <person name="Gibbs R."/>
        </authorList>
    </citation>
    <scope>NUCLEOTIDE SEQUENCE [LARGE SCALE GENOMIC DNA]</scope>
    <source>
        <strain evidence="3">ATCC 8290 / DSM 20176 / CCUG 30140 / JCM 1155 / KCTC 3500 / NBRC 15886 / NCIMB 8040 / NRRL B-1843 / 9</strain>
    </source>
</reference>
<protein>
    <recommendedName>
        <fullName evidence="1">Probable transposase IS891/IS1136/IS1341 domain-containing protein</fullName>
    </recommendedName>
</protein>
<comment type="caution">
    <text evidence="2">The sequence shown here is derived from an EMBL/GenBank/DDBJ whole genome shotgun (WGS) entry which is preliminary data.</text>
</comment>
<gene>
    <name evidence="2" type="ORF">HMPREF0519_2430</name>
</gene>
<dbReference type="Proteomes" id="UP000003752">
    <property type="component" value="Unassembled WGS sequence"/>
</dbReference>
<proteinExistence type="predicted"/>
<feature type="domain" description="Probable transposase IS891/IS1136/IS1341" evidence="1">
    <location>
        <begin position="3"/>
        <end position="40"/>
    </location>
</feature>
<organism evidence="2 3">
    <name type="scientific">Lentilactobacillus hilgardii (strain ATCC 8290 / DSM 20176 / CCUG 30140 / JCM 1155 / KCTC 3500 / NBRC 15886 / NCIMB 8040 / NRRL B-1843 / 9)</name>
    <dbReference type="NCBI Taxonomy" id="1423757"/>
    <lineage>
        <taxon>Bacteria</taxon>
        <taxon>Bacillati</taxon>
        <taxon>Bacillota</taxon>
        <taxon>Bacilli</taxon>
        <taxon>Lactobacillales</taxon>
        <taxon>Lactobacillaceae</taxon>
        <taxon>Lentilactobacillus</taxon>
    </lineage>
</organism>
<dbReference type="Pfam" id="PF01385">
    <property type="entry name" value="OrfB_IS605"/>
    <property type="match status" value="1"/>
</dbReference>
<evidence type="ECO:0000259" key="1">
    <source>
        <dbReference type="Pfam" id="PF01385"/>
    </source>
</evidence>
<accession>C0XMG9</accession>
<evidence type="ECO:0000313" key="3">
    <source>
        <dbReference type="Proteomes" id="UP000003752"/>
    </source>
</evidence>
<sequence>MATIWQRAKMTKARYQAKIANQRKDYLHKLTTDLVRNYDCD</sequence>
<dbReference type="HOGENOM" id="CLU_3271774_0_0_9"/>